<name>A0A7S0F6R7_9STRA</name>
<gene>
    <name evidence="3" type="ORF">CAUS1442_LOCUS14622</name>
</gene>
<comment type="similarity">
    <text evidence="1">Belongs to the SDHAF4 family.</text>
</comment>
<feature type="compositionally biased region" description="Polar residues" evidence="2">
    <location>
        <begin position="60"/>
        <end position="76"/>
    </location>
</feature>
<proteinExistence type="inferred from homology"/>
<dbReference type="InterPro" id="IPR012875">
    <property type="entry name" value="SDHF4"/>
</dbReference>
<evidence type="ECO:0000313" key="3">
    <source>
        <dbReference type="EMBL" id="CAD8342487.1"/>
    </source>
</evidence>
<evidence type="ECO:0000256" key="2">
    <source>
        <dbReference type="SAM" id="MobiDB-lite"/>
    </source>
</evidence>
<evidence type="ECO:0008006" key="4">
    <source>
        <dbReference type="Google" id="ProtNLM"/>
    </source>
</evidence>
<organism evidence="3">
    <name type="scientific">Craspedostauros australis</name>
    <dbReference type="NCBI Taxonomy" id="1486917"/>
    <lineage>
        <taxon>Eukaryota</taxon>
        <taxon>Sar</taxon>
        <taxon>Stramenopiles</taxon>
        <taxon>Ochrophyta</taxon>
        <taxon>Bacillariophyta</taxon>
        <taxon>Bacillariophyceae</taxon>
        <taxon>Bacillariophycidae</taxon>
        <taxon>Naviculales</taxon>
        <taxon>Naviculaceae</taxon>
        <taxon>Craspedostauros</taxon>
    </lineage>
</organism>
<dbReference type="AlphaFoldDB" id="A0A7S0F6R7"/>
<feature type="region of interest" description="Disordered" evidence="2">
    <location>
        <begin position="47"/>
        <end position="91"/>
    </location>
</feature>
<evidence type="ECO:0000256" key="1">
    <source>
        <dbReference type="ARBA" id="ARBA00005701"/>
    </source>
</evidence>
<feature type="region of interest" description="Disordered" evidence="2">
    <location>
        <begin position="123"/>
        <end position="146"/>
    </location>
</feature>
<reference evidence="3" key="1">
    <citation type="submission" date="2021-01" db="EMBL/GenBank/DDBJ databases">
        <authorList>
            <person name="Corre E."/>
            <person name="Pelletier E."/>
            <person name="Niang G."/>
            <person name="Scheremetjew M."/>
            <person name="Finn R."/>
            <person name="Kale V."/>
            <person name="Holt S."/>
            <person name="Cochrane G."/>
            <person name="Meng A."/>
            <person name="Brown T."/>
            <person name="Cohen L."/>
        </authorList>
    </citation>
    <scope>NUCLEOTIDE SEQUENCE</scope>
    <source>
        <strain evidence="3">CCMP3328</strain>
    </source>
</reference>
<dbReference type="EMBL" id="HBEF01023635">
    <property type="protein sequence ID" value="CAD8342487.1"/>
    <property type="molecule type" value="Transcribed_RNA"/>
</dbReference>
<dbReference type="Pfam" id="PF07896">
    <property type="entry name" value="DUF1674"/>
    <property type="match status" value="1"/>
</dbReference>
<protein>
    <recommendedName>
        <fullName evidence="4">Succinate dehydrogenase assembly factor 4, mitochondrial</fullName>
    </recommendedName>
</protein>
<sequence>MRSLLTLATKAASRRMLCTTAVRTRQLRLPLPSLSAVPSYSYSTSLFASSGEGKSDDSVLVTSTKSANSTQDSTVSAAAASQDDGSNEKVLISACGDVNEDGDDDDDDMEEEEMFVDAHETFQFHQREWGGPRRGGRLPEPTRFGDWERKGRCTDF</sequence>
<accession>A0A7S0F6R7</accession>